<evidence type="ECO:0000256" key="2">
    <source>
        <dbReference type="ARBA" id="ARBA00004496"/>
    </source>
</evidence>
<gene>
    <name evidence="13" type="ORF">WR25_13590</name>
</gene>
<dbReference type="CDD" id="cd03672">
    <property type="entry name" value="NUDIX_Dcp2p_Nudt20"/>
    <property type="match status" value="1"/>
</dbReference>
<evidence type="ECO:0000313" key="14">
    <source>
        <dbReference type="Proteomes" id="UP000218231"/>
    </source>
</evidence>
<evidence type="ECO:0000256" key="3">
    <source>
        <dbReference type="ARBA" id="ARBA00005279"/>
    </source>
</evidence>
<evidence type="ECO:0000256" key="7">
    <source>
        <dbReference type="ARBA" id="ARBA00022884"/>
    </source>
</evidence>
<dbReference type="SUPFAM" id="SSF52058">
    <property type="entry name" value="L domain-like"/>
    <property type="match status" value="1"/>
</dbReference>
<dbReference type="GO" id="GO:0030145">
    <property type="term" value="F:manganese ion binding"/>
    <property type="evidence" value="ECO:0007669"/>
    <property type="project" value="InterPro"/>
</dbReference>
<dbReference type="GO" id="GO:0000290">
    <property type="term" value="P:deadenylation-dependent decapping of nuclear-transcribed mRNA"/>
    <property type="evidence" value="ECO:0007669"/>
    <property type="project" value="InterPro"/>
</dbReference>
<dbReference type="GO" id="GO:0000184">
    <property type="term" value="P:nuclear-transcribed mRNA catabolic process, nonsense-mediated decay"/>
    <property type="evidence" value="ECO:0007669"/>
    <property type="project" value="InterPro"/>
</dbReference>
<dbReference type="GO" id="GO:0003723">
    <property type="term" value="F:RNA binding"/>
    <property type="evidence" value="ECO:0007669"/>
    <property type="project" value="UniProtKB-KW"/>
</dbReference>
<proteinExistence type="inferred from homology"/>
<dbReference type="AlphaFoldDB" id="A0A2A2LCR1"/>
<keyword evidence="5" id="KW-0479">Metal-binding</keyword>
<dbReference type="InterPro" id="IPR036189">
    <property type="entry name" value="DCP2_BoxA_sf"/>
</dbReference>
<keyword evidence="6" id="KW-0378">Hydrolase</keyword>
<feature type="region of interest" description="Disordered" evidence="11">
    <location>
        <begin position="363"/>
        <end position="386"/>
    </location>
</feature>
<dbReference type="InterPro" id="IPR000086">
    <property type="entry name" value="NUDIX_hydrolase_dom"/>
</dbReference>
<feature type="region of interest" description="Disordered" evidence="11">
    <location>
        <begin position="576"/>
        <end position="608"/>
    </location>
</feature>
<feature type="compositionally biased region" description="Low complexity" evidence="11">
    <location>
        <begin position="446"/>
        <end position="484"/>
    </location>
</feature>
<dbReference type="InterPro" id="IPR007722">
    <property type="entry name" value="DCP2_BoxA"/>
</dbReference>
<dbReference type="PROSITE" id="PS51462">
    <property type="entry name" value="NUDIX"/>
    <property type="match status" value="1"/>
</dbReference>
<name>A0A2A2LCR1_9BILA</name>
<feature type="region of interest" description="Disordered" evidence="11">
    <location>
        <begin position="446"/>
        <end position="532"/>
    </location>
</feature>
<feature type="compositionally biased region" description="Low complexity" evidence="11">
    <location>
        <begin position="375"/>
        <end position="386"/>
    </location>
</feature>
<dbReference type="InterPro" id="IPR015797">
    <property type="entry name" value="NUDIX_hydrolase-like_dom_sf"/>
</dbReference>
<feature type="compositionally biased region" description="Basic and acidic residues" evidence="11">
    <location>
        <begin position="661"/>
        <end position="672"/>
    </location>
</feature>
<organism evidence="13 14">
    <name type="scientific">Diploscapter pachys</name>
    <dbReference type="NCBI Taxonomy" id="2018661"/>
    <lineage>
        <taxon>Eukaryota</taxon>
        <taxon>Metazoa</taxon>
        <taxon>Ecdysozoa</taxon>
        <taxon>Nematoda</taxon>
        <taxon>Chromadorea</taxon>
        <taxon>Rhabditida</taxon>
        <taxon>Rhabditina</taxon>
        <taxon>Rhabditomorpha</taxon>
        <taxon>Rhabditoidea</taxon>
        <taxon>Rhabditidae</taxon>
        <taxon>Diploscapter</taxon>
    </lineage>
</organism>
<dbReference type="FunFam" id="3.90.79.10:FF:000003">
    <property type="entry name" value="M7GpppN-mRNA hydrolase isoform 2"/>
    <property type="match status" value="1"/>
</dbReference>
<accession>A0A2A2LCR1</accession>
<dbReference type="Pfam" id="PF00293">
    <property type="entry name" value="NUDIX"/>
    <property type="match status" value="1"/>
</dbReference>
<dbReference type="OrthoDB" id="18996at2759"/>
<comment type="subcellular location">
    <subcellularLocation>
        <location evidence="2">Cytoplasm</location>
    </subcellularLocation>
</comment>
<dbReference type="SUPFAM" id="SSF140586">
    <property type="entry name" value="Dcp2 domain-like"/>
    <property type="match status" value="1"/>
</dbReference>
<dbReference type="GO" id="GO:0000932">
    <property type="term" value="C:P-body"/>
    <property type="evidence" value="ECO:0007669"/>
    <property type="project" value="TreeGrafter"/>
</dbReference>
<evidence type="ECO:0000256" key="6">
    <source>
        <dbReference type="ARBA" id="ARBA00022801"/>
    </source>
</evidence>
<evidence type="ECO:0000313" key="13">
    <source>
        <dbReference type="EMBL" id="PAV83878.1"/>
    </source>
</evidence>
<comment type="catalytic activity">
    <reaction evidence="9">
        <text>a 5'-end (N(7)-methyl 5'-triphosphoguanosine)-ribonucleoside in mRNA + H2O = N(7)-methyl-GDP + a 5'-end phospho-ribonucleoside in mRNA + 2 H(+)</text>
        <dbReference type="Rhea" id="RHEA:67484"/>
        <dbReference type="Rhea" id="RHEA-COMP:15692"/>
        <dbReference type="Rhea" id="RHEA-COMP:17167"/>
        <dbReference type="ChEBI" id="CHEBI:15377"/>
        <dbReference type="ChEBI" id="CHEBI:15378"/>
        <dbReference type="ChEBI" id="CHEBI:63714"/>
        <dbReference type="ChEBI" id="CHEBI:138282"/>
        <dbReference type="ChEBI" id="CHEBI:156461"/>
        <dbReference type="EC" id="3.6.1.62"/>
    </reaction>
    <physiologicalReaction direction="left-to-right" evidence="9">
        <dbReference type="Rhea" id="RHEA:67485"/>
    </physiologicalReaction>
</comment>
<comment type="similarity">
    <text evidence="3">Belongs to the Nudix hydrolase family. DCP2 subfamily.</text>
</comment>
<evidence type="ECO:0000256" key="5">
    <source>
        <dbReference type="ARBA" id="ARBA00022723"/>
    </source>
</evidence>
<feature type="region of interest" description="Disordered" evidence="11">
    <location>
        <begin position="1"/>
        <end position="122"/>
    </location>
</feature>
<keyword evidence="8" id="KW-0464">Manganese</keyword>
<feature type="compositionally biased region" description="Low complexity" evidence="11">
    <location>
        <begin position="24"/>
        <end position="44"/>
    </location>
</feature>
<keyword evidence="4" id="KW-0963">Cytoplasm</keyword>
<comment type="cofactor">
    <cofactor evidence="1">
        <name>Mn(2+)</name>
        <dbReference type="ChEBI" id="CHEBI:29035"/>
    </cofactor>
</comment>
<comment type="caution">
    <text evidence="13">The sequence shown here is derived from an EMBL/GenBank/DDBJ whole genome shotgun (WGS) entry which is preliminary data.</text>
</comment>
<protein>
    <recommendedName>
        <fullName evidence="10">mRNA-decapping enzyme 2</fullName>
    </recommendedName>
</protein>
<dbReference type="STRING" id="2018661.A0A2A2LCR1"/>
<keyword evidence="7" id="KW-0694">RNA-binding</keyword>
<dbReference type="Proteomes" id="UP000218231">
    <property type="component" value="Unassembled WGS sequence"/>
</dbReference>
<feature type="domain" description="Nudix hydrolase" evidence="12">
    <location>
        <begin position="214"/>
        <end position="345"/>
    </location>
</feature>
<evidence type="ECO:0000256" key="10">
    <source>
        <dbReference type="ARBA" id="ARBA00078183"/>
    </source>
</evidence>
<dbReference type="SMART" id="SM01125">
    <property type="entry name" value="DCP2"/>
    <property type="match status" value="1"/>
</dbReference>
<dbReference type="Gene3D" id="3.90.79.10">
    <property type="entry name" value="Nucleoside Triphosphate Pyrophosphohydrolase"/>
    <property type="match status" value="1"/>
</dbReference>
<reference evidence="13 14" key="1">
    <citation type="journal article" date="2017" name="Curr. Biol.">
        <title>Genome architecture and evolution of a unichromosomal asexual nematode.</title>
        <authorList>
            <person name="Fradin H."/>
            <person name="Zegar C."/>
            <person name="Gutwein M."/>
            <person name="Lucas J."/>
            <person name="Kovtun M."/>
            <person name="Corcoran D."/>
            <person name="Baugh L.R."/>
            <person name="Kiontke K."/>
            <person name="Gunsalus K."/>
            <person name="Fitch D.H."/>
            <person name="Piano F."/>
        </authorList>
    </citation>
    <scope>NUCLEOTIDE SEQUENCE [LARGE SCALE GENOMIC DNA]</scope>
    <source>
        <strain evidence="13">PF1309</strain>
    </source>
</reference>
<dbReference type="PANTHER" id="PTHR23114">
    <property type="entry name" value="M7GPPPN-MRNA HYDROLASE"/>
    <property type="match status" value="1"/>
</dbReference>
<dbReference type="Pfam" id="PF05026">
    <property type="entry name" value="DCP2"/>
    <property type="match status" value="1"/>
</dbReference>
<evidence type="ECO:0000256" key="8">
    <source>
        <dbReference type="ARBA" id="ARBA00023211"/>
    </source>
</evidence>
<feature type="compositionally biased region" description="Polar residues" evidence="11">
    <location>
        <begin position="53"/>
        <end position="89"/>
    </location>
</feature>
<feature type="compositionally biased region" description="Low complexity" evidence="11">
    <location>
        <begin position="491"/>
        <end position="506"/>
    </location>
</feature>
<dbReference type="InterPro" id="IPR044099">
    <property type="entry name" value="Dcp2_NUDIX"/>
</dbReference>
<feature type="compositionally biased region" description="Polar residues" evidence="11">
    <location>
        <begin position="96"/>
        <end position="111"/>
    </location>
</feature>
<dbReference type="SUPFAM" id="SSF55811">
    <property type="entry name" value="Nudix"/>
    <property type="match status" value="1"/>
</dbReference>
<feature type="compositionally biased region" description="Low complexity" evidence="11">
    <location>
        <begin position="520"/>
        <end position="531"/>
    </location>
</feature>
<sequence>MSDDSSEQQPERIRKLLESLSSAQKTPSGTTQPTTPSSSQTTKSASRQKEHSLTPNKTPTSRRSQGSSVAARINQQQNVMPSETVTSESATRRTKQNSISRSVNKTNSPRSSVRPPNMGPKIPSEVLDDICFRFISNLPKNEKETTVRVMFQIELAHWFYVDFYCDSAEEGGRKDCPNLGIREFTTQMFWHCRELSRYKSRVEEVIDEWRKYKSNVPTYGAILLDNSLNHVLLVQGYFASKNSWGFPKGKVNENEAPRDCAVREVREETGFDFDDVSRNRKKEFKIQKFINDTMVRLYVIPDVSMDYKFAPQTRKEIRQIQWFNVWDLPEDKNESTGKFTKNKFYTILPFVQDLHTYIRREQTKRKLRPQYSTNQQNLPSYSFSSSQQQSQNVPLANLLGSNQAGSSANPNLPSFAAPANAMADDLLHSLFGISSSSLAAAITQASESAARQQPPSSSGTSSLYSSATMPQQKQQQKLFTNQQQMGQQPISSGFSGSASTASPSTTHFRPLNAQIPPPGSSNVQQQQQSPQAALSMLWNSLSTTANVTQPTAPQAVQPRYVAAQKPQVATHVTPPIVHPIPVHSHHLPPAALTSPRSSQQPRRSARLNPSHTSAFEVIPKQSYHGSAQQLHTAGHLTSPRRSDDNKFGSTSSTGGGAGHLKSPDEAEHDSHRTPISVRSNSTDITGELMALHTERLPQYTIQPCEAWKTFKGLVEKFKNVEIIPCLFVINTTYPDLKFFSNVHTFSCPNDIIHIGIAGYISDNQEMTKLGLDKLTKVTELLLC</sequence>
<evidence type="ECO:0000259" key="12">
    <source>
        <dbReference type="PROSITE" id="PS51462"/>
    </source>
</evidence>
<dbReference type="Gene3D" id="1.10.10.1050">
    <property type="entry name" value="Dcp2, box A domain"/>
    <property type="match status" value="1"/>
</dbReference>
<evidence type="ECO:0000256" key="4">
    <source>
        <dbReference type="ARBA" id="ARBA00022490"/>
    </source>
</evidence>
<evidence type="ECO:0000256" key="11">
    <source>
        <dbReference type="SAM" id="MobiDB-lite"/>
    </source>
</evidence>
<dbReference type="EMBL" id="LIAE01006915">
    <property type="protein sequence ID" value="PAV83878.1"/>
    <property type="molecule type" value="Genomic_DNA"/>
</dbReference>
<keyword evidence="14" id="KW-1185">Reference proteome</keyword>
<feature type="region of interest" description="Disordered" evidence="11">
    <location>
        <begin position="624"/>
        <end position="680"/>
    </location>
</feature>
<dbReference type="InterPro" id="IPR020084">
    <property type="entry name" value="NUDIX_hydrolase_CS"/>
</dbReference>
<dbReference type="PANTHER" id="PTHR23114:SF17">
    <property type="entry name" value="M7GPPPN-MRNA HYDROLASE"/>
    <property type="match status" value="1"/>
</dbReference>
<dbReference type="GO" id="GO:0140933">
    <property type="term" value="F:5'-(N(7)-methylguanosine 5'-triphospho)-[mRNA] hydrolase activity"/>
    <property type="evidence" value="ECO:0007669"/>
    <property type="project" value="UniProtKB-EC"/>
</dbReference>
<evidence type="ECO:0000256" key="9">
    <source>
        <dbReference type="ARBA" id="ARBA00047661"/>
    </source>
</evidence>
<evidence type="ECO:0000256" key="1">
    <source>
        <dbReference type="ARBA" id="ARBA00001936"/>
    </source>
</evidence>
<dbReference type="PROSITE" id="PS00893">
    <property type="entry name" value="NUDIX_BOX"/>
    <property type="match status" value="1"/>
</dbReference>